<evidence type="ECO:0000313" key="2">
    <source>
        <dbReference type="EMBL" id="CAG8636551.1"/>
    </source>
</evidence>
<name>A0A9N9GV24_9GLOM</name>
<accession>A0A9N9GV24</accession>
<evidence type="ECO:0000256" key="1">
    <source>
        <dbReference type="SAM" id="Phobius"/>
    </source>
</evidence>
<dbReference type="AlphaFoldDB" id="A0A9N9GV24"/>
<keyword evidence="3" id="KW-1185">Reference proteome</keyword>
<proteinExistence type="predicted"/>
<feature type="non-terminal residue" evidence="2">
    <location>
        <position position="190"/>
    </location>
</feature>
<keyword evidence="1" id="KW-1133">Transmembrane helix</keyword>
<organism evidence="2 3">
    <name type="scientific">Paraglomus brasilianum</name>
    <dbReference type="NCBI Taxonomy" id="144538"/>
    <lineage>
        <taxon>Eukaryota</taxon>
        <taxon>Fungi</taxon>
        <taxon>Fungi incertae sedis</taxon>
        <taxon>Mucoromycota</taxon>
        <taxon>Glomeromycotina</taxon>
        <taxon>Glomeromycetes</taxon>
        <taxon>Paraglomerales</taxon>
        <taxon>Paraglomeraceae</taxon>
        <taxon>Paraglomus</taxon>
    </lineage>
</organism>
<protein>
    <submittedName>
        <fullName evidence="2">11723_t:CDS:1</fullName>
    </submittedName>
</protein>
<reference evidence="2" key="1">
    <citation type="submission" date="2021-06" db="EMBL/GenBank/DDBJ databases">
        <authorList>
            <person name="Kallberg Y."/>
            <person name="Tangrot J."/>
            <person name="Rosling A."/>
        </authorList>
    </citation>
    <scope>NUCLEOTIDE SEQUENCE</scope>
    <source>
        <strain evidence="2">BR232B</strain>
    </source>
</reference>
<gene>
    <name evidence="2" type="ORF">PBRASI_LOCUS9539</name>
</gene>
<feature type="transmembrane region" description="Helical" evidence="1">
    <location>
        <begin position="126"/>
        <end position="147"/>
    </location>
</feature>
<dbReference type="EMBL" id="CAJVPI010002131">
    <property type="protein sequence ID" value="CAG8636551.1"/>
    <property type="molecule type" value="Genomic_DNA"/>
</dbReference>
<dbReference type="Proteomes" id="UP000789739">
    <property type="component" value="Unassembled WGS sequence"/>
</dbReference>
<keyword evidence="1" id="KW-0472">Membrane</keyword>
<feature type="transmembrane region" description="Helical" evidence="1">
    <location>
        <begin position="95"/>
        <end position="114"/>
    </location>
</feature>
<sequence>MVSKLAELIPIDPSRITTSRRNQPDPNAPDQILFPVTFKATEDLSLRTVQQFIDDLDDLISHKAYNSFSQEYPTSYLDETYGFSPAANLWQTYKFKLIGLLVGLLILSIIYFIARRKYPEGHNFVVVKLALILADLSLDMAFVLSSARNVPQIHMPSIVFLIVPIAFNSALAFSVLMTELSKNAKFQEWF</sequence>
<dbReference type="OrthoDB" id="2449006at2759"/>
<keyword evidence="1" id="KW-0812">Transmembrane</keyword>
<evidence type="ECO:0000313" key="3">
    <source>
        <dbReference type="Proteomes" id="UP000789739"/>
    </source>
</evidence>
<feature type="transmembrane region" description="Helical" evidence="1">
    <location>
        <begin position="153"/>
        <end position="176"/>
    </location>
</feature>
<comment type="caution">
    <text evidence="2">The sequence shown here is derived from an EMBL/GenBank/DDBJ whole genome shotgun (WGS) entry which is preliminary data.</text>
</comment>